<protein>
    <submittedName>
        <fullName evidence="3">Uncharacterized protein</fullName>
    </submittedName>
</protein>
<keyword evidence="4" id="KW-1185">Reference proteome</keyword>
<evidence type="ECO:0000313" key="4">
    <source>
        <dbReference type="Proteomes" id="UP001304515"/>
    </source>
</evidence>
<accession>A0AA96EU69</accession>
<evidence type="ECO:0000256" key="1">
    <source>
        <dbReference type="SAM" id="SignalP"/>
    </source>
</evidence>
<reference evidence="3 4" key="1">
    <citation type="submission" date="2023-09" db="EMBL/GenBank/DDBJ databases">
        <title>Flavobacterium sp. a novel bacteria isolate from Pepper rhizosphere.</title>
        <authorList>
            <person name="Peng Y."/>
            <person name="Lee J."/>
        </authorList>
    </citation>
    <scope>NUCLEOTIDE SEQUENCE [LARGE SCALE GENOMIC DNA]</scope>
    <source>
        <strain evidence="2">PMR2A8</strain>
        <strain evidence="3 4">PMTSA4</strain>
    </source>
</reference>
<evidence type="ECO:0000313" key="2">
    <source>
        <dbReference type="EMBL" id="WNM18558.1"/>
    </source>
</evidence>
<accession>A0AA96F2X1</accession>
<dbReference type="Proteomes" id="UP001304515">
    <property type="component" value="Chromosome"/>
</dbReference>
<dbReference type="KEGG" id="fcj:RN605_04420"/>
<keyword evidence="1" id="KW-0732">Signal</keyword>
<name>A0AA96F2X1_9FLAO</name>
<dbReference type="AlphaFoldDB" id="A0AA96F2X1"/>
<gene>
    <name evidence="3" type="ORF">RN605_04420</name>
    <name evidence="2" type="ORF">RN608_11120</name>
</gene>
<dbReference type="EMBL" id="CP134890">
    <property type="protein sequence ID" value="WNM22609.1"/>
    <property type="molecule type" value="Genomic_DNA"/>
</dbReference>
<dbReference type="RefSeq" id="WP_313322557.1">
    <property type="nucleotide sequence ID" value="NZ_CP134878.1"/>
</dbReference>
<feature type="chain" id="PRO_5044705283" evidence="1">
    <location>
        <begin position="19"/>
        <end position="162"/>
    </location>
</feature>
<evidence type="ECO:0000313" key="3">
    <source>
        <dbReference type="EMBL" id="WNM22609.1"/>
    </source>
</evidence>
<organism evidence="3 4">
    <name type="scientific">Flavobacterium capsici</name>
    <dbReference type="NCBI Taxonomy" id="3075618"/>
    <lineage>
        <taxon>Bacteria</taxon>
        <taxon>Pseudomonadati</taxon>
        <taxon>Bacteroidota</taxon>
        <taxon>Flavobacteriia</taxon>
        <taxon>Flavobacteriales</taxon>
        <taxon>Flavobacteriaceae</taxon>
        <taxon>Flavobacterium</taxon>
    </lineage>
</organism>
<feature type="signal peptide" evidence="1">
    <location>
        <begin position="1"/>
        <end position="18"/>
    </location>
</feature>
<sequence>MKKLAVVILVLGSVFCFAQTQVITKNLFIRVFDLNGHKINKGKISFVSDSIVQVIHEGEKIDIPVNTIGTIKTKRSAGHNALIGAAVAGGLFAIIGAVSAEPDASFLSYTPEQGAAAGLLLGIPAGSAVGLVTSAFKNSRTFIVNGDYQKWKEFEKAYNGTN</sequence>
<dbReference type="EMBL" id="CP134878">
    <property type="protein sequence ID" value="WNM18558.1"/>
    <property type="molecule type" value="Genomic_DNA"/>
</dbReference>
<proteinExistence type="predicted"/>